<dbReference type="Pfam" id="PF13370">
    <property type="entry name" value="Fer4_13"/>
    <property type="match status" value="1"/>
</dbReference>
<sequence length="66" mass="7195">MSMKIVADLDKCEGLGMCEAMANDYFEVDEDEDKVNVLDDSPEESDRAHVFAAVQACPVLALTLEG</sequence>
<comment type="cofactor">
    <cofactor evidence="1">
        <name>[3Fe-4S] cluster</name>
        <dbReference type="ChEBI" id="CHEBI:21137"/>
    </cofactor>
</comment>
<keyword evidence="4" id="KW-0249">Electron transport</keyword>
<accession>A0A7Y9ZGP1</accession>
<dbReference type="GO" id="GO:0046872">
    <property type="term" value="F:metal ion binding"/>
    <property type="evidence" value="ECO:0007669"/>
    <property type="project" value="UniProtKB-KW"/>
</dbReference>
<keyword evidence="7" id="KW-0003">3Fe-4S</keyword>
<keyword evidence="2" id="KW-0813">Transport</keyword>
<keyword evidence="6" id="KW-0411">Iron-sulfur</keyword>
<evidence type="ECO:0000256" key="7">
    <source>
        <dbReference type="ARBA" id="ARBA00023291"/>
    </source>
</evidence>
<keyword evidence="3" id="KW-0479">Metal-binding</keyword>
<reference evidence="8 9" key="1">
    <citation type="submission" date="2020-07" db="EMBL/GenBank/DDBJ databases">
        <title>Sequencing the genomes of 1000 actinobacteria strains.</title>
        <authorList>
            <person name="Klenk H.-P."/>
        </authorList>
    </citation>
    <scope>NUCLEOTIDE SEQUENCE [LARGE SCALE GENOMIC DNA]</scope>
    <source>
        <strain evidence="8 9">DSM 15131</strain>
    </source>
</reference>
<protein>
    <submittedName>
        <fullName evidence="8">Ferredoxin</fullName>
    </submittedName>
</protein>
<evidence type="ECO:0000256" key="5">
    <source>
        <dbReference type="ARBA" id="ARBA00023004"/>
    </source>
</evidence>
<organism evidence="8 9">
    <name type="scientific">Nocardioides aromaticivorans</name>
    <dbReference type="NCBI Taxonomy" id="200618"/>
    <lineage>
        <taxon>Bacteria</taxon>
        <taxon>Bacillati</taxon>
        <taxon>Actinomycetota</taxon>
        <taxon>Actinomycetes</taxon>
        <taxon>Propionibacteriales</taxon>
        <taxon>Nocardioidaceae</taxon>
        <taxon>Nocardioides</taxon>
    </lineage>
</organism>
<comment type="caution">
    <text evidence="8">The sequence shown here is derived from an EMBL/GenBank/DDBJ whole genome shotgun (WGS) entry which is preliminary data.</text>
</comment>
<dbReference type="AlphaFoldDB" id="A0A7Y9ZGP1"/>
<dbReference type="RefSeq" id="WP_242530434.1">
    <property type="nucleotide sequence ID" value="NZ_CP022295.1"/>
</dbReference>
<proteinExistence type="predicted"/>
<evidence type="ECO:0000256" key="2">
    <source>
        <dbReference type="ARBA" id="ARBA00022448"/>
    </source>
</evidence>
<dbReference type="EMBL" id="JACBZM010000001">
    <property type="protein sequence ID" value="NYI45102.1"/>
    <property type="molecule type" value="Genomic_DNA"/>
</dbReference>
<dbReference type="PANTHER" id="PTHR36923:SF3">
    <property type="entry name" value="FERREDOXIN"/>
    <property type="match status" value="1"/>
</dbReference>
<dbReference type="InterPro" id="IPR051269">
    <property type="entry name" value="Fe-S_cluster_ET"/>
</dbReference>
<dbReference type="Gene3D" id="3.30.70.20">
    <property type="match status" value="1"/>
</dbReference>
<name>A0A7Y9ZGP1_9ACTN</name>
<dbReference type="Proteomes" id="UP000562045">
    <property type="component" value="Unassembled WGS sequence"/>
</dbReference>
<dbReference type="PANTHER" id="PTHR36923">
    <property type="entry name" value="FERREDOXIN"/>
    <property type="match status" value="1"/>
</dbReference>
<evidence type="ECO:0000313" key="9">
    <source>
        <dbReference type="Proteomes" id="UP000562045"/>
    </source>
</evidence>
<evidence type="ECO:0000256" key="1">
    <source>
        <dbReference type="ARBA" id="ARBA00001927"/>
    </source>
</evidence>
<evidence type="ECO:0000256" key="6">
    <source>
        <dbReference type="ARBA" id="ARBA00023014"/>
    </source>
</evidence>
<dbReference type="GO" id="GO:0051538">
    <property type="term" value="F:3 iron, 4 sulfur cluster binding"/>
    <property type="evidence" value="ECO:0007669"/>
    <property type="project" value="UniProtKB-KW"/>
</dbReference>
<keyword evidence="5" id="KW-0408">Iron</keyword>
<gene>
    <name evidence="8" type="ORF">BJ993_002182</name>
</gene>
<evidence type="ECO:0000256" key="4">
    <source>
        <dbReference type="ARBA" id="ARBA00022982"/>
    </source>
</evidence>
<evidence type="ECO:0000313" key="8">
    <source>
        <dbReference type="EMBL" id="NYI45102.1"/>
    </source>
</evidence>
<evidence type="ECO:0000256" key="3">
    <source>
        <dbReference type="ARBA" id="ARBA00022723"/>
    </source>
</evidence>
<dbReference type="SUPFAM" id="SSF54862">
    <property type="entry name" value="4Fe-4S ferredoxins"/>
    <property type="match status" value="1"/>
</dbReference>